<comment type="caution">
    <text evidence="1">The sequence shown here is derived from an EMBL/GenBank/DDBJ whole genome shotgun (WGS) entry which is preliminary data.</text>
</comment>
<evidence type="ECO:0000313" key="2">
    <source>
        <dbReference type="Proteomes" id="UP001501556"/>
    </source>
</evidence>
<accession>A0ABP7QMI0</accession>
<dbReference type="Proteomes" id="UP001501556">
    <property type="component" value="Unassembled WGS sequence"/>
</dbReference>
<dbReference type="InterPro" id="IPR052918">
    <property type="entry name" value="Motility_Chemotaxis_Reg"/>
</dbReference>
<proteinExistence type="predicted"/>
<name>A0ABP7QMI0_9BACT</name>
<evidence type="ECO:0008006" key="3">
    <source>
        <dbReference type="Google" id="ProtNLM"/>
    </source>
</evidence>
<dbReference type="EMBL" id="BAABDI010000026">
    <property type="protein sequence ID" value="GAA3984576.1"/>
    <property type="molecule type" value="Genomic_DNA"/>
</dbReference>
<dbReference type="PANTHER" id="PTHR35580:SF1">
    <property type="entry name" value="PHYTASE-LIKE DOMAIN-CONTAINING PROTEIN"/>
    <property type="match status" value="1"/>
</dbReference>
<sequence length="498" mass="51700">MTARAQAPPWQTAVASLGHFCTVKATAIGPEGDVYLVGAFAGTPHFGQLVLNSTEKGQGLDAFVAKWSPASQQFVWAKRIGGTASDEAQAVAVYGGAVYVTGRFSSLHLRVGPLTLTNADTVASEHRLDKETTDVFVTKLTDAGRTAAFIWAQRAGGAKDDTGLGVAVNGAQVYLMGVCSSPVSQFGPCSLPAPRGEPPEDAGPAPQQFVAKLTDAGASGRFDWVVPTSGRQGAGTAGAVAVQGADIYVVGNPANDDDSDGWGDVARTTDSPYVTKLTDAGPSARLVWTQRIASGSAVSAVAVSGAKVYLAGWFWQDTLRLGSTVLPKTASGRNNLVNQNSFVAKLADAGARADYVWVQQAGGTGSCRTSGLAVTGARVYVTGSVWGSALFGTVALAAAPSAPLTLYVARLTDRGATGRYDWVSAVAPPRTYVPPREKPRNFRQMTTPNEVNTVATRGSRVYIAGGFNGQLQFGARVLAFAVPTNLAAFLASFTDSGR</sequence>
<protein>
    <recommendedName>
        <fullName evidence="3">Beta-propeller repeat-containing protein</fullName>
    </recommendedName>
</protein>
<organism evidence="1 2">
    <name type="scientific">Hymenobacter antarcticus</name>
    <dbReference type="NCBI Taxonomy" id="486270"/>
    <lineage>
        <taxon>Bacteria</taxon>
        <taxon>Pseudomonadati</taxon>
        <taxon>Bacteroidota</taxon>
        <taxon>Cytophagia</taxon>
        <taxon>Cytophagales</taxon>
        <taxon>Hymenobacteraceae</taxon>
        <taxon>Hymenobacter</taxon>
    </lineage>
</organism>
<reference evidence="2" key="1">
    <citation type="journal article" date="2019" name="Int. J. Syst. Evol. Microbiol.">
        <title>The Global Catalogue of Microorganisms (GCM) 10K type strain sequencing project: providing services to taxonomists for standard genome sequencing and annotation.</title>
        <authorList>
            <consortium name="The Broad Institute Genomics Platform"/>
            <consortium name="The Broad Institute Genome Sequencing Center for Infectious Disease"/>
            <person name="Wu L."/>
            <person name="Ma J."/>
        </authorList>
    </citation>
    <scope>NUCLEOTIDE SEQUENCE [LARGE SCALE GENOMIC DNA]</scope>
    <source>
        <strain evidence="2">JCM 17217</strain>
    </source>
</reference>
<evidence type="ECO:0000313" key="1">
    <source>
        <dbReference type="EMBL" id="GAA3984576.1"/>
    </source>
</evidence>
<gene>
    <name evidence="1" type="ORF">GCM10022407_31990</name>
</gene>
<keyword evidence="2" id="KW-1185">Reference proteome</keyword>
<dbReference type="PANTHER" id="PTHR35580">
    <property type="entry name" value="CELL SURFACE GLYCOPROTEIN (S-LAYER PROTEIN)-LIKE PROTEIN"/>
    <property type="match status" value="1"/>
</dbReference>